<dbReference type="InterPro" id="IPR019644">
    <property type="entry name" value="DUF2508"/>
</dbReference>
<sequence length="71" mass="8759">MLFGKKNKLKKEYDDRLRDLMLEAKEDWERAREVESYINDYDEDVLTQRKMAECRYFYLFREAKIRNLGNG</sequence>
<organism evidence="1 2">
    <name type="scientific">Sporosarcina newyorkensis</name>
    <dbReference type="NCBI Taxonomy" id="759851"/>
    <lineage>
        <taxon>Bacteria</taxon>
        <taxon>Bacillati</taxon>
        <taxon>Bacillota</taxon>
        <taxon>Bacilli</taxon>
        <taxon>Bacillales</taxon>
        <taxon>Caryophanaceae</taxon>
        <taxon>Sporosarcina</taxon>
    </lineage>
</organism>
<dbReference type="EMBL" id="FUYJ01000014">
    <property type="protein sequence ID" value="SKB07603.1"/>
    <property type="molecule type" value="Genomic_DNA"/>
</dbReference>
<proteinExistence type="predicted"/>
<reference evidence="2" key="1">
    <citation type="submission" date="2017-02" db="EMBL/GenBank/DDBJ databases">
        <authorList>
            <person name="Varghese N."/>
            <person name="Submissions S."/>
        </authorList>
    </citation>
    <scope>NUCLEOTIDE SEQUENCE [LARGE SCALE GENOMIC DNA]</scope>
    <source>
        <strain evidence="2">DSM 23966</strain>
    </source>
</reference>
<dbReference type="AlphaFoldDB" id="A0A1T4Z138"/>
<name>A0A1T4Z138_9BACL</name>
<evidence type="ECO:0000313" key="1">
    <source>
        <dbReference type="EMBL" id="SKB07603.1"/>
    </source>
</evidence>
<dbReference type="Proteomes" id="UP000190042">
    <property type="component" value="Unassembled WGS sequence"/>
</dbReference>
<keyword evidence="2" id="KW-1185">Reference proteome</keyword>
<dbReference type="Pfam" id="PF10704">
    <property type="entry name" value="DUF2508"/>
    <property type="match status" value="1"/>
</dbReference>
<accession>A0A1T4Z138</accession>
<protein>
    <recommendedName>
        <fullName evidence="3">DUF2508 domain-containing protein</fullName>
    </recommendedName>
</protein>
<dbReference type="RefSeq" id="WP_078818864.1">
    <property type="nucleotide sequence ID" value="NZ_FUYJ01000014.1"/>
</dbReference>
<evidence type="ECO:0008006" key="3">
    <source>
        <dbReference type="Google" id="ProtNLM"/>
    </source>
</evidence>
<gene>
    <name evidence="1" type="ORF">SAMN04244570_0439</name>
</gene>
<evidence type="ECO:0000313" key="2">
    <source>
        <dbReference type="Proteomes" id="UP000190042"/>
    </source>
</evidence>